<organism evidence="2 3">
    <name type="scientific">Paenimyroides aestuarii</name>
    <dbReference type="NCBI Taxonomy" id="2968490"/>
    <lineage>
        <taxon>Bacteria</taxon>
        <taxon>Pseudomonadati</taxon>
        <taxon>Bacteroidota</taxon>
        <taxon>Flavobacteriia</taxon>
        <taxon>Flavobacteriales</taxon>
        <taxon>Flavobacteriaceae</taxon>
        <taxon>Paenimyroides</taxon>
    </lineage>
</organism>
<reference evidence="2 3" key="1">
    <citation type="submission" date="2022-08" db="EMBL/GenBank/DDBJ databases">
        <title>Myroides zhujiangensis sp. nov., a novel bacterium isolated from sediment in the Pearl River Estuary.</title>
        <authorList>
            <person name="Cui L."/>
        </authorList>
    </citation>
    <scope>NUCLEOTIDE SEQUENCE [LARGE SCALE GENOMIC DNA]</scope>
    <source>
        <strain evidence="2 3">SCSIO 72103</strain>
    </source>
</reference>
<keyword evidence="1" id="KW-0732">Signal</keyword>
<evidence type="ECO:0000313" key="2">
    <source>
        <dbReference type="EMBL" id="UUV22337.1"/>
    </source>
</evidence>
<evidence type="ECO:0000313" key="3">
    <source>
        <dbReference type="Proteomes" id="UP001317001"/>
    </source>
</evidence>
<protein>
    <submittedName>
        <fullName evidence="2">Uncharacterized protein</fullName>
    </submittedName>
</protein>
<proteinExistence type="predicted"/>
<feature type="signal peptide" evidence="1">
    <location>
        <begin position="1"/>
        <end position="19"/>
    </location>
</feature>
<dbReference type="EMBL" id="CP102382">
    <property type="protein sequence ID" value="UUV22337.1"/>
    <property type="molecule type" value="Genomic_DNA"/>
</dbReference>
<feature type="chain" id="PRO_5046447164" evidence="1">
    <location>
        <begin position="20"/>
        <end position="664"/>
    </location>
</feature>
<name>A0ABY5NV67_9FLAO</name>
<dbReference type="RefSeq" id="WP_257500254.1">
    <property type="nucleotide sequence ID" value="NZ_CP102382.1"/>
</dbReference>
<dbReference type="Proteomes" id="UP001317001">
    <property type="component" value="Chromosome"/>
</dbReference>
<keyword evidence="3" id="KW-1185">Reference proteome</keyword>
<accession>A0ABY5NV67</accession>
<sequence length="664" mass="70688">MRKITMLAALCGSAYFANAQVGIGTSEPASSTMLEIKSSDKGVLIPRVSLTETDSFSGVTGTEIESLLVYNTANSGTGSTAVSPGFYYWTIQNGTTTAHWERIVNQSQLDEAISNITDVQADLNKIINLLKVAFPANNLVDPAVTGDTFGGGMVFTPGTNPTIEYVYFDGTNYTKKDITTDIIAIIKGNESKTKIVTINNKQYYVSESYTGTADPVTGTETGVYQIDVIGGVVNNFNEFINSTVGGGGTNYSTVEEYIEYISENVTKTGETRIVIDTSVTPNQASFEQWNGTTWVTVPNTAFSTIVKSNETITTLTAGANATYTYKNEAGVDVTINIPTAVVQNLDTIINASTSFSGSTSTTLVQYIQEMIDNTDLPEGIVTASITGGNIMFNIIDASGTPQAVPATAFSDIVKANESLTTLAKSTNNSAYVQVTADPKAAQKVVYEYLTENATIKNYMDVTADVEWSIENNTDVQNAIEDIVNNLLNEGGNVYFTRTEIAAGTPAGQLTIPAFSFYTINNTTGVKELVDIAQTIVNAITNATAVQKQEIKNQLGDVYNESTVVNTGDTWIDGGKIYTGVYAATVTGNTANVSTITIIPAAGTTIGKIVSIKLLNTDNSLINTSTTDIALTGNNLSFKIGTGNMYNVLSTSNLNVKAVVEFSAQ</sequence>
<evidence type="ECO:0000256" key="1">
    <source>
        <dbReference type="SAM" id="SignalP"/>
    </source>
</evidence>
<gene>
    <name evidence="2" type="ORF">NPX36_04680</name>
</gene>